<comment type="caution">
    <text evidence="1">The sequence shown here is derived from an EMBL/GenBank/DDBJ whole genome shotgun (WGS) entry which is preliminary data.</text>
</comment>
<protein>
    <submittedName>
        <fullName evidence="1">Uncharacterized protein</fullName>
    </submittedName>
</protein>
<reference evidence="1 2" key="1">
    <citation type="submission" date="2019-01" db="EMBL/GenBank/DDBJ databases">
        <title>Chengkuizengella sp. nov., isolated from deep-sea sediment of East Pacific Ocean.</title>
        <authorList>
            <person name="Yang J."/>
            <person name="Lai Q."/>
            <person name="Shao Z."/>
        </authorList>
    </citation>
    <scope>NUCLEOTIDE SEQUENCE [LARGE SCALE GENOMIC DNA]</scope>
    <source>
        <strain evidence="1 2">YPA3-1-1</strain>
    </source>
</reference>
<dbReference type="OrthoDB" id="2183852at2"/>
<proteinExistence type="predicted"/>
<dbReference type="AlphaFoldDB" id="A0A6N9Q8U4"/>
<accession>A0A6N9Q8U4</accession>
<name>A0A6N9Q8U4_9BACL</name>
<sequence>MNIEFYQNLPDRMSKSDLKIHFNKLLHLYNTTKDYTKFEFSEVLYQLSERQWYTYEVLDGKLQMEIDKLTKELWDQNSYEVVDNVTSIVAHLGLKESYQIIKQSLSSNLDNNIKGLIEETIKELDGNNEDPYSGMN</sequence>
<dbReference type="RefSeq" id="WP_160647960.1">
    <property type="nucleotide sequence ID" value="NZ_SIJB01000061.1"/>
</dbReference>
<evidence type="ECO:0000313" key="2">
    <source>
        <dbReference type="Proteomes" id="UP000448943"/>
    </source>
</evidence>
<dbReference type="EMBL" id="SIJB01000061">
    <property type="protein sequence ID" value="NBI31140.1"/>
    <property type="molecule type" value="Genomic_DNA"/>
</dbReference>
<evidence type="ECO:0000313" key="1">
    <source>
        <dbReference type="EMBL" id="NBI31140.1"/>
    </source>
</evidence>
<keyword evidence="2" id="KW-1185">Reference proteome</keyword>
<gene>
    <name evidence="1" type="ORF">ERL59_19590</name>
</gene>
<dbReference type="Proteomes" id="UP000448943">
    <property type="component" value="Unassembled WGS sequence"/>
</dbReference>
<organism evidence="1 2">
    <name type="scientific">Chengkuizengella marina</name>
    <dbReference type="NCBI Taxonomy" id="2507566"/>
    <lineage>
        <taxon>Bacteria</taxon>
        <taxon>Bacillati</taxon>
        <taxon>Bacillota</taxon>
        <taxon>Bacilli</taxon>
        <taxon>Bacillales</taxon>
        <taxon>Paenibacillaceae</taxon>
        <taxon>Chengkuizengella</taxon>
    </lineage>
</organism>